<organism evidence="2 3">
    <name type="scientific">Stenotrophomonas maltophilia</name>
    <name type="common">Pseudomonas maltophilia</name>
    <name type="synonym">Xanthomonas maltophilia</name>
    <dbReference type="NCBI Taxonomy" id="40324"/>
    <lineage>
        <taxon>Bacteria</taxon>
        <taxon>Pseudomonadati</taxon>
        <taxon>Pseudomonadota</taxon>
        <taxon>Gammaproteobacteria</taxon>
        <taxon>Lysobacterales</taxon>
        <taxon>Lysobacteraceae</taxon>
        <taxon>Stenotrophomonas</taxon>
        <taxon>Stenotrophomonas maltophilia group</taxon>
    </lineage>
</organism>
<gene>
    <name evidence="2" type="ORF">A9K58_07790</name>
</gene>
<sequence>MSKTPPLIKPLRRPRLWTALWALAVLLVIVVCLIPPPPIPLPENSDKGEHFLAYFILAGGAVQLFRRGCPLLWVGVGLVLMGIGIEFAQGALTRNRMADPMDALANTIGVLAGMGIAFTPLRDLLLRWRG</sequence>
<protein>
    <recommendedName>
        <fullName evidence="4">VanZ family protein</fullName>
    </recommendedName>
</protein>
<feature type="transmembrane region" description="Helical" evidence="1">
    <location>
        <begin position="103"/>
        <end position="121"/>
    </location>
</feature>
<reference evidence="2 3" key="1">
    <citation type="submission" date="2016-05" db="EMBL/GenBank/DDBJ databases">
        <title>Draft Genome Sequences of Stenotrophomonas maltophilia Strains Sm32COP, Sm41DVV, Sm46PAILV, SmF3, SmF22, SmSOFb1 and SmCVFa1, Isolated from Different Manures, in France.</title>
        <authorList>
            <person name="Nazaret S."/>
            <person name="Bodilis J."/>
        </authorList>
    </citation>
    <scope>NUCLEOTIDE SEQUENCE [LARGE SCALE GENOMIC DNA]</scope>
    <source>
        <strain evidence="2 3">Sm46PAILV</strain>
    </source>
</reference>
<comment type="caution">
    <text evidence="2">The sequence shown here is derived from an EMBL/GenBank/DDBJ whole genome shotgun (WGS) entry which is preliminary data.</text>
</comment>
<evidence type="ECO:0000256" key="1">
    <source>
        <dbReference type="SAM" id="Phobius"/>
    </source>
</evidence>
<keyword evidence="1" id="KW-1133">Transmembrane helix</keyword>
<keyword evidence="1" id="KW-0472">Membrane</keyword>
<dbReference type="RefSeq" id="WP_065198828.1">
    <property type="nucleotide sequence ID" value="NZ_LYVJ01000005.1"/>
</dbReference>
<evidence type="ECO:0000313" key="3">
    <source>
        <dbReference type="Proteomes" id="UP000092256"/>
    </source>
</evidence>
<accession>A0A1A6XY45</accession>
<proteinExistence type="predicted"/>
<feature type="transmembrane region" description="Helical" evidence="1">
    <location>
        <begin position="48"/>
        <end position="65"/>
    </location>
</feature>
<feature type="transmembrane region" description="Helical" evidence="1">
    <location>
        <begin position="72"/>
        <end position="91"/>
    </location>
</feature>
<evidence type="ECO:0008006" key="4">
    <source>
        <dbReference type="Google" id="ProtNLM"/>
    </source>
</evidence>
<dbReference type="Proteomes" id="UP000092256">
    <property type="component" value="Unassembled WGS sequence"/>
</dbReference>
<evidence type="ECO:0000313" key="2">
    <source>
        <dbReference type="EMBL" id="OBU67863.1"/>
    </source>
</evidence>
<dbReference type="OrthoDB" id="3790495at2"/>
<dbReference type="EMBL" id="LYVJ01000005">
    <property type="protein sequence ID" value="OBU67863.1"/>
    <property type="molecule type" value="Genomic_DNA"/>
</dbReference>
<name>A0A1A6XY45_STEMA</name>
<dbReference type="PANTHER" id="PTHR28008">
    <property type="entry name" value="DOMAIN PROTEIN, PUTATIVE (AFU_ORTHOLOGUE AFUA_3G10980)-RELATED"/>
    <property type="match status" value="1"/>
</dbReference>
<keyword evidence="1" id="KW-0812">Transmembrane</keyword>
<dbReference type="PANTHER" id="PTHR28008:SF1">
    <property type="entry name" value="DOMAIN PROTEIN, PUTATIVE (AFU_ORTHOLOGUE AFUA_3G10980)-RELATED"/>
    <property type="match status" value="1"/>
</dbReference>
<dbReference type="AlphaFoldDB" id="A0A1A6XY45"/>